<name>A0AAD4N594_9BILA</name>
<reference evidence="1" key="1">
    <citation type="submission" date="2022-01" db="EMBL/GenBank/DDBJ databases">
        <title>Genome Sequence Resource for Two Populations of Ditylenchus destructor, the Migratory Endoparasitic Phytonematode.</title>
        <authorList>
            <person name="Zhang H."/>
            <person name="Lin R."/>
            <person name="Xie B."/>
        </authorList>
    </citation>
    <scope>NUCLEOTIDE SEQUENCE</scope>
    <source>
        <strain evidence="1">BazhouSP</strain>
    </source>
</reference>
<evidence type="ECO:0000313" key="1">
    <source>
        <dbReference type="EMBL" id="KAI1718788.1"/>
    </source>
</evidence>
<keyword evidence="2" id="KW-1185">Reference proteome</keyword>
<organism evidence="1 2">
    <name type="scientific">Ditylenchus destructor</name>
    <dbReference type="NCBI Taxonomy" id="166010"/>
    <lineage>
        <taxon>Eukaryota</taxon>
        <taxon>Metazoa</taxon>
        <taxon>Ecdysozoa</taxon>
        <taxon>Nematoda</taxon>
        <taxon>Chromadorea</taxon>
        <taxon>Rhabditida</taxon>
        <taxon>Tylenchina</taxon>
        <taxon>Tylenchomorpha</taxon>
        <taxon>Sphaerularioidea</taxon>
        <taxon>Anguinidae</taxon>
        <taxon>Anguininae</taxon>
        <taxon>Ditylenchus</taxon>
    </lineage>
</organism>
<gene>
    <name evidence="1" type="ORF">DdX_05896</name>
</gene>
<dbReference type="EMBL" id="JAKKPZ010000007">
    <property type="protein sequence ID" value="KAI1718788.1"/>
    <property type="molecule type" value="Genomic_DNA"/>
</dbReference>
<dbReference type="AlphaFoldDB" id="A0AAD4N594"/>
<evidence type="ECO:0000313" key="2">
    <source>
        <dbReference type="Proteomes" id="UP001201812"/>
    </source>
</evidence>
<dbReference type="Proteomes" id="UP001201812">
    <property type="component" value="Unassembled WGS sequence"/>
</dbReference>
<proteinExistence type="predicted"/>
<protein>
    <submittedName>
        <fullName evidence="1">Uncharacterized protein</fullName>
    </submittedName>
</protein>
<comment type="caution">
    <text evidence="1">The sequence shown here is derived from an EMBL/GenBank/DDBJ whole genome shotgun (WGS) entry which is preliminary data.</text>
</comment>
<sequence>MTTCGDWGGEKEDLYSLLAGLFQLHFQQAGCQIGLPRPKNTSTKGIVKVKSARDTLVNFNDKKVRTKVTRMPPKNKHLIASRDIACYKMSNVRHGTWLAIHEERSHDNFMSLEESRKGI</sequence>
<accession>A0AAD4N594</accession>